<feature type="compositionally biased region" description="Basic and acidic residues" evidence="1">
    <location>
        <begin position="484"/>
        <end position="494"/>
    </location>
</feature>
<feature type="compositionally biased region" description="Basic residues" evidence="1">
    <location>
        <begin position="519"/>
        <end position="529"/>
    </location>
</feature>
<feature type="region of interest" description="Disordered" evidence="1">
    <location>
        <begin position="263"/>
        <end position="352"/>
    </location>
</feature>
<protein>
    <submittedName>
        <fullName evidence="2">Uncharacterized protein</fullName>
    </submittedName>
</protein>
<evidence type="ECO:0000313" key="2">
    <source>
        <dbReference type="EMBL" id="KDR76129.1"/>
    </source>
</evidence>
<feature type="compositionally biased region" description="Polar residues" evidence="1">
    <location>
        <begin position="457"/>
        <end position="468"/>
    </location>
</feature>
<sequence>MDVPIPHEPTTQQVSISRDSLNEELRKLASAWRIVVSSDKGFEMLMNLHGHRLVNDPLCREINQLRAAFVDMQASGSTARAALLASNSAPAPSLSSSGPITAITKRVLSFLKYPVEKAQSNYPCHSTSPKTVELGPLFPVPHPKERPASHPRLKSLSTAKRIAVGKKHLSPRDKWVRSVAIKHGQLKVKGKVHPQHPGTQQPRPVAGPRQFALPNITTGPSRAQPVISGASAPDMPNMSANAKGKQCALDPEIEQVIPMAHPYNETTVGGPAEEQGEFSPAGPPRIPLSLSRGLANFSDNQTPIKARGQKRARDDDDVDESSRPRTRSRTRLAASSITASASPGPSLLGQENYPVASPQAQALNFSATAGPTNVDVDVANANGSELVPGPRAQQTALAVGSSRPRLRRESTIMDLTVTLPSEIAPSVTLTMDGSLVLTQLRRESTIMDLNATLPPESASSVTTNSDGSLTLPELPATRCQKRTRSSEDVGDASRSRPRRRSAGALAVVPPPPSTASSRPRTRSPRHPDRRRTVPGQLGRGGAPLLEELTPYALPPTPLRNFYTPPEVPDLPEVPQKEPSSVFSSVFQWLSPTAQRQSGN</sequence>
<feature type="region of interest" description="Disordered" evidence="1">
    <location>
        <begin position="451"/>
        <end position="544"/>
    </location>
</feature>
<name>A0A067T891_GALM3</name>
<feature type="region of interest" description="Disordered" evidence="1">
    <location>
        <begin position="556"/>
        <end position="578"/>
    </location>
</feature>
<proteinExistence type="predicted"/>
<evidence type="ECO:0000313" key="3">
    <source>
        <dbReference type="Proteomes" id="UP000027222"/>
    </source>
</evidence>
<reference evidence="3" key="1">
    <citation type="journal article" date="2014" name="Proc. Natl. Acad. Sci. U.S.A.">
        <title>Extensive sampling of basidiomycete genomes demonstrates inadequacy of the white-rot/brown-rot paradigm for wood decay fungi.</title>
        <authorList>
            <person name="Riley R."/>
            <person name="Salamov A.A."/>
            <person name="Brown D.W."/>
            <person name="Nagy L.G."/>
            <person name="Floudas D."/>
            <person name="Held B.W."/>
            <person name="Levasseur A."/>
            <person name="Lombard V."/>
            <person name="Morin E."/>
            <person name="Otillar R."/>
            <person name="Lindquist E.A."/>
            <person name="Sun H."/>
            <person name="LaButti K.M."/>
            <person name="Schmutz J."/>
            <person name="Jabbour D."/>
            <person name="Luo H."/>
            <person name="Baker S.E."/>
            <person name="Pisabarro A.G."/>
            <person name="Walton J.D."/>
            <person name="Blanchette R.A."/>
            <person name="Henrissat B."/>
            <person name="Martin F."/>
            <person name="Cullen D."/>
            <person name="Hibbett D.S."/>
            <person name="Grigoriev I.V."/>
        </authorList>
    </citation>
    <scope>NUCLEOTIDE SEQUENCE [LARGE SCALE GENOMIC DNA]</scope>
    <source>
        <strain evidence="3">CBS 339.88</strain>
    </source>
</reference>
<feature type="region of interest" description="Disordered" evidence="1">
    <location>
        <begin position="185"/>
        <end position="247"/>
    </location>
</feature>
<evidence type="ECO:0000256" key="1">
    <source>
        <dbReference type="SAM" id="MobiDB-lite"/>
    </source>
</evidence>
<feature type="compositionally biased region" description="Low complexity" evidence="1">
    <location>
        <begin position="331"/>
        <end position="346"/>
    </location>
</feature>
<dbReference type="EMBL" id="KL142379">
    <property type="protein sequence ID" value="KDR76129.1"/>
    <property type="molecule type" value="Genomic_DNA"/>
</dbReference>
<gene>
    <name evidence="2" type="ORF">GALMADRAFT_139872</name>
</gene>
<dbReference type="HOGENOM" id="CLU_455637_0_0_1"/>
<dbReference type="Proteomes" id="UP000027222">
    <property type="component" value="Unassembled WGS sequence"/>
</dbReference>
<feature type="compositionally biased region" description="Basic residues" evidence="1">
    <location>
        <begin position="185"/>
        <end position="194"/>
    </location>
</feature>
<organism evidence="2 3">
    <name type="scientific">Galerina marginata (strain CBS 339.88)</name>
    <dbReference type="NCBI Taxonomy" id="685588"/>
    <lineage>
        <taxon>Eukaryota</taxon>
        <taxon>Fungi</taxon>
        <taxon>Dikarya</taxon>
        <taxon>Basidiomycota</taxon>
        <taxon>Agaricomycotina</taxon>
        <taxon>Agaricomycetes</taxon>
        <taxon>Agaricomycetidae</taxon>
        <taxon>Agaricales</taxon>
        <taxon>Agaricineae</taxon>
        <taxon>Strophariaceae</taxon>
        <taxon>Galerina</taxon>
    </lineage>
</organism>
<keyword evidence="3" id="KW-1185">Reference proteome</keyword>
<dbReference type="AlphaFoldDB" id="A0A067T891"/>
<accession>A0A067T891</accession>